<proteinExistence type="predicted"/>
<evidence type="ECO:0008006" key="6">
    <source>
        <dbReference type="Google" id="ProtNLM"/>
    </source>
</evidence>
<reference evidence="4" key="1">
    <citation type="submission" date="2013-05" db="EMBL/GenBank/DDBJ databases">
        <title>Genome assembly of Cystobacter fuscus DSM 2262.</title>
        <authorList>
            <person name="Sharma G."/>
            <person name="Khatri I."/>
            <person name="Kaur C."/>
            <person name="Mayilraj S."/>
            <person name="Subramanian S."/>
        </authorList>
    </citation>
    <scope>NUCLEOTIDE SEQUENCE [LARGE SCALE GENOMIC DNA]</scope>
    <source>
        <strain evidence="4">DSM 2262</strain>
    </source>
</reference>
<keyword evidence="5" id="KW-1185">Reference proteome</keyword>
<feature type="region of interest" description="Disordered" evidence="1">
    <location>
        <begin position="285"/>
        <end position="304"/>
    </location>
</feature>
<dbReference type="AlphaFoldDB" id="S9QHK0"/>
<keyword evidence="2" id="KW-0812">Transmembrane</keyword>
<protein>
    <recommendedName>
        <fullName evidence="6">DUF4350 domain-containing protein</fullName>
    </recommendedName>
</protein>
<evidence type="ECO:0000256" key="1">
    <source>
        <dbReference type="SAM" id="MobiDB-lite"/>
    </source>
</evidence>
<feature type="transmembrane region" description="Helical" evidence="2">
    <location>
        <begin position="326"/>
        <end position="344"/>
    </location>
</feature>
<keyword evidence="3" id="KW-0732">Signal</keyword>
<feature type="chain" id="PRO_5004568040" description="DUF4350 domain-containing protein" evidence="3">
    <location>
        <begin position="22"/>
        <end position="588"/>
    </location>
</feature>
<comment type="caution">
    <text evidence="4">The sequence shown here is derived from an EMBL/GenBank/DDBJ whole genome shotgun (WGS) entry which is preliminary data.</text>
</comment>
<accession>S9QHK0</accession>
<evidence type="ECO:0000256" key="2">
    <source>
        <dbReference type="SAM" id="Phobius"/>
    </source>
</evidence>
<feature type="compositionally biased region" description="Pro residues" evidence="1">
    <location>
        <begin position="287"/>
        <end position="300"/>
    </location>
</feature>
<organism evidence="4 5">
    <name type="scientific">Cystobacter fuscus (strain ATCC 25194 / DSM 2262 / NBRC 100088 / M29)</name>
    <dbReference type="NCBI Taxonomy" id="1242864"/>
    <lineage>
        <taxon>Bacteria</taxon>
        <taxon>Pseudomonadati</taxon>
        <taxon>Myxococcota</taxon>
        <taxon>Myxococcia</taxon>
        <taxon>Myxococcales</taxon>
        <taxon>Cystobacterineae</taxon>
        <taxon>Archangiaceae</taxon>
        <taxon>Cystobacter</taxon>
    </lineage>
</organism>
<dbReference type="Proteomes" id="UP000011682">
    <property type="component" value="Unassembled WGS sequence"/>
</dbReference>
<evidence type="ECO:0000313" key="5">
    <source>
        <dbReference type="Proteomes" id="UP000011682"/>
    </source>
</evidence>
<dbReference type="eggNOG" id="ENOG5032V0P">
    <property type="taxonomic scope" value="Bacteria"/>
</dbReference>
<feature type="transmembrane region" description="Helical" evidence="2">
    <location>
        <begin position="351"/>
        <end position="374"/>
    </location>
</feature>
<evidence type="ECO:0000313" key="4">
    <source>
        <dbReference type="EMBL" id="EPX60754.1"/>
    </source>
</evidence>
<sequence>MREAWRALLLVLGLCAGVARAEVEIEEAVPSAAEEDTRLPGYTEISGAPESASDGELRVSVATTLPRPPRGYFPLEVELHNTGSTPRVVDIGVTATATEVRRVEVSRRTVEVGPREKLSVWMPVPVLSRHGLVRVESPGLKFRVFSFYATDGSGQTVLVLGTEKAFAEGTHLPRVEEGKLAVRFLSPENAPRELAAYVGHPRIVVAGDVTALPADVWSALEAYAATGGSLMLLHPPRDVDQRLPLLTRSTPGDVQPYGFGQVRLCDGVEGCAAGLLADAAALESNSAPPPGPVHPAPPPSRWGHQQALGTGLSPLLPGVQAPVGRFLGLITLFVLAVGPGGLLLARRKGPVALLIAVPSVALVTCLAFVGWSVLVEGFSLHAARYSVTWLDRERDRAVTVGVGGYYANLEPEPFQVPVLGALLSSDADWESRPLEADWTRGMVVTGGFLSARTYQEWGEVAVQPSRARLGVSAEGGQLRVRNALGAPLVEGYVRSGGGWWKLPALAEGAEGLATRLPASTRDDVTEELRPTEAVARRLYPVLGRMVEEPLPEGGFLARLEGAGWTFSAAIPVRLHEGSHLVRGRVDGP</sequence>
<dbReference type="RefSeq" id="WP_002626543.1">
    <property type="nucleotide sequence ID" value="NZ_ANAH02000011.1"/>
</dbReference>
<name>S9QHK0_CYSF2</name>
<dbReference type="OrthoDB" id="5486916at2"/>
<evidence type="ECO:0000256" key="3">
    <source>
        <dbReference type="SAM" id="SignalP"/>
    </source>
</evidence>
<keyword evidence="2" id="KW-0472">Membrane</keyword>
<keyword evidence="2" id="KW-1133">Transmembrane helix</keyword>
<feature type="signal peptide" evidence="3">
    <location>
        <begin position="1"/>
        <end position="21"/>
    </location>
</feature>
<dbReference type="EMBL" id="ANAH02000011">
    <property type="protein sequence ID" value="EPX60754.1"/>
    <property type="molecule type" value="Genomic_DNA"/>
</dbReference>
<gene>
    <name evidence="4" type="ORF">D187_001403</name>
</gene>